<keyword evidence="4 7" id="KW-0812">Transmembrane</keyword>
<dbReference type="RefSeq" id="WP_129219853.1">
    <property type="nucleotide sequence ID" value="NZ_QYBC01000011.1"/>
</dbReference>
<evidence type="ECO:0000256" key="7">
    <source>
        <dbReference type="SAM" id="Phobius"/>
    </source>
</evidence>
<dbReference type="AlphaFoldDB" id="A0A4Q2RCB1"/>
<name>A0A4Q2RCB1_9HYPH</name>
<evidence type="ECO:0000256" key="6">
    <source>
        <dbReference type="ARBA" id="ARBA00023136"/>
    </source>
</evidence>
<keyword evidence="6 7" id="KW-0472">Membrane</keyword>
<evidence type="ECO:0000256" key="4">
    <source>
        <dbReference type="ARBA" id="ARBA00022692"/>
    </source>
</evidence>
<feature type="transmembrane region" description="Helical" evidence="7">
    <location>
        <begin position="231"/>
        <end position="253"/>
    </location>
</feature>
<feature type="transmembrane region" description="Helical" evidence="7">
    <location>
        <begin position="408"/>
        <end position="428"/>
    </location>
</feature>
<accession>A0A4Q2RCB1</accession>
<gene>
    <name evidence="8" type="ORF">D3272_14170</name>
</gene>
<dbReference type="OrthoDB" id="7605542at2"/>
<feature type="transmembrane region" description="Helical" evidence="7">
    <location>
        <begin position="127"/>
        <end position="144"/>
    </location>
</feature>
<organism evidence="8 9">
    <name type="scientific">Lichenibacterium ramalinae</name>
    <dbReference type="NCBI Taxonomy" id="2316527"/>
    <lineage>
        <taxon>Bacteria</taxon>
        <taxon>Pseudomonadati</taxon>
        <taxon>Pseudomonadota</taxon>
        <taxon>Alphaproteobacteria</taxon>
        <taxon>Hyphomicrobiales</taxon>
        <taxon>Lichenihabitantaceae</taxon>
        <taxon>Lichenibacterium</taxon>
    </lineage>
</organism>
<comment type="similarity">
    <text evidence="2">Belongs to the polysaccharide synthase family.</text>
</comment>
<dbReference type="EMBL" id="QYBC01000011">
    <property type="protein sequence ID" value="RYB04158.1"/>
    <property type="molecule type" value="Genomic_DNA"/>
</dbReference>
<sequence>MLDYHPLVQRAVSGLAQSTIETRRAIYERALAALVDQLRRMEPPVAEADIARECAALYEAIARVEKAVAEAATAAAIKAEPPAAPLRDGQRQFALNAAASWIANGVKAVTQLVMLPVMAHLLNPLDYGLYALAQPTVMFFVMVAESGIGTSLAREDESNTLVWSTAYWVLLASFSTMALGVAGSGLVLAAVTGQQKLVGLMMLLSLSLPLMAVSVPCVARITGRGNLTLHSWADIASALSSAVVAVTLAVLGFGVWSLAGQYLTTYAVRAVVVNLIAFKAPTLEFKLSALHGHLAMGSALLSRRLGELVARSAENALFEHVLGARLLGSYAIANQASRFACDVVTNPPIGALYAHAIRGHRDTVGSLHARLVTVLSALLIPAAVLAAVAAPRLLPFVLGPKWTTAAPLFQPIVVGYAILAIAGLNDAILMSNDLTKRATVPALWAAAARIGAVALAPWLGAVGTAWVVGAIFLVHTFALTASVPRSLTEGLGGAFGAQRGPLLASLVAGAAAYAVLSMGDGLANLAASLAVGGLVYAAALSIVAGPALRGEVATAFALVRRLGSLRSPTRRGLAVKPQ</sequence>
<evidence type="ECO:0000313" key="9">
    <source>
        <dbReference type="Proteomes" id="UP000289411"/>
    </source>
</evidence>
<reference evidence="8 9" key="1">
    <citation type="submission" date="2018-09" db="EMBL/GenBank/DDBJ databases">
        <authorList>
            <person name="Grouzdev D.S."/>
            <person name="Krutkina M.S."/>
        </authorList>
    </citation>
    <scope>NUCLEOTIDE SEQUENCE [LARGE SCALE GENOMIC DNA]</scope>
    <source>
        <strain evidence="8 9">RmlP001</strain>
    </source>
</reference>
<dbReference type="InterPro" id="IPR050833">
    <property type="entry name" value="Poly_Biosynth_Transport"/>
</dbReference>
<dbReference type="PANTHER" id="PTHR30250:SF10">
    <property type="entry name" value="LIPOPOLYSACCHARIDE BIOSYNTHESIS PROTEIN WZXC"/>
    <property type="match status" value="1"/>
</dbReference>
<dbReference type="Pfam" id="PF13440">
    <property type="entry name" value="Polysacc_synt_3"/>
    <property type="match status" value="1"/>
</dbReference>
<dbReference type="GO" id="GO:0005886">
    <property type="term" value="C:plasma membrane"/>
    <property type="evidence" value="ECO:0007669"/>
    <property type="project" value="UniProtKB-SubCell"/>
</dbReference>
<reference evidence="8 9" key="2">
    <citation type="submission" date="2019-02" db="EMBL/GenBank/DDBJ databases">
        <title>'Lichenibacterium ramalinii' gen. nov. sp. nov., 'Lichenibacterium minor' gen. nov. sp. nov.</title>
        <authorList>
            <person name="Pankratov T."/>
        </authorList>
    </citation>
    <scope>NUCLEOTIDE SEQUENCE [LARGE SCALE GENOMIC DNA]</scope>
    <source>
        <strain evidence="8 9">RmlP001</strain>
    </source>
</reference>
<evidence type="ECO:0000256" key="5">
    <source>
        <dbReference type="ARBA" id="ARBA00022989"/>
    </source>
</evidence>
<feature type="transmembrane region" description="Helical" evidence="7">
    <location>
        <begin position="197"/>
        <end position="219"/>
    </location>
</feature>
<evidence type="ECO:0000256" key="2">
    <source>
        <dbReference type="ARBA" id="ARBA00007430"/>
    </source>
</evidence>
<keyword evidence="3" id="KW-1003">Cell membrane</keyword>
<evidence type="ECO:0008006" key="10">
    <source>
        <dbReference type="Google" id="ProtNLM"/>
    </source>
</evidence>
<keyword evidence="5 7" id="KW-1133">Transmembrane helix</keyword>
<feature type="transmembrane region" description="Helical" evidence="7">
    <location>
        <begin position="500"/>
        <end position="519"/>
    </location>
</feature>
<feature type="transmembrane region" description="Helical" evidence="7">
    <location>
        <begin position="465"/>
        <end position="488"/>
    </location>
</feature>
<dbReference type="Proteomes" id="UP000289411">
    <property type="component" value="Unassembled WGS sequence"/>
</dbReference>
<evidence type="ECO:0000256" key="3">
    <source>
        <dbReference type="ARBA" id="ARBA00022475"/>
    </source>
</evidence>
<evidence type="ECO:0000313" key="8">
    <source>
        <dbReference type="EMBL" id="RYB04158.1"/>
    </source>
</evidence>
<feature type="transmembrane region" description="Helical" evidence="7">
    <location>
        <begin position="525"/>
        <end position="548"/>
    </location>
</feature>
<protein>
    <recommendedName>
        <fullName evidence="10">Lipopolysaccharide biosynthesis protein</fullName>
    </recommendedName>
</protein>
<feature type="transmembrane region" description="Helical" evidence="7">
    <location>
        <begin position="367"/>
        <end position="388"/>
    </location>
</feature>
<evidence type="ECO:0000256" key="1">
    <source>
        <dbReference type="ARBA" id="ARBA00004651"/>
    </source>
</evidence>
<proteinExistence type="inferred from homology"/>
<keyword evidence="9" id="KW-1185">Reference proteome</keyword>
<feature type="transmembrane region" description="Helical" evidence="7">
    <location>
        <begin position="165"/>
        <end position="191"/>
    </location>
</feature>
<comment type="caution">
    <text evidence="8">The sequence shown here is derived from an EMBL/GenBank/DDBJ whole genome shotgun (WGS) entry which is preliminary data.</text>
</comment>
<comment type="subcellular location">
    <subcellularLocation>
        <location evidence="1">Cell membrane</location>
        <topology evidence="1">Multi-pass membrane protein</topology>
    </subcellularLocation>
</comment>
<dbReference type="PANTHER" id="PTHR30250">
    <property type="entry name" value="PST FAMILY PREDICTED COLANIC ACID TRANSPORTER"/>
    <property type="match status" value="1"/>
</dbReference>